<dbReference type="Pfam" id="PF13749">
    <property type="entry name" value="HATPase_c_4"/>
    <property type="match status" value="1"/>
</dbReference>
<reference evidence="2 3" key="1">
    <citation type="journal article" date="2016" name="Nat. Commun.">
        <title>Thousands of microbial genomes shed light on interconnected biogeochemical processes in an aquifer system.</title>
        <authorList>
            <person name="Anantharaman K."/>
            <person name="Brown C.T."/>
            <person name="Hug L.A."/>
            <person name="Sharon I."/>
            <person name="Castelle C.J."/>
            <person name="Probst A.J."/>
            <person name="Thomas B.C."/>
            <person name="Singh A."/>
            <person name="Wilkins M.J."/>
            <person name="Karaoz U."/>
            <person name="Brodie E.L."/>
            <person name="Williams K.H."/>
            <person name="Hubbard S.S."/>
            <person name="Banfield J.F."/>
        </authorList>
    </citation>
    <scope>NUCLEOTIDE SEQUENCE [LARGE SCALE GENOMIC DNA]</scope>
</reference>
<accession>A0A1F4U5C7</accession>
<dbReference type="Gene3D" id="3.30.950.30">
    <property type="entry name" value="Schlafen, AAA domain"/>
    <property type="match status" value="1"/>
</dbReference>
<comment type="caution">
    <text evidence="2">The sequence shown here is derived from an EMBL/GenBank/DDBJ whole genome shotgun (WGS) entry which is preliminary data.</text>
</comment>
<organism evidence="2 3">
    <name type="scientific">candidate division WOR-1 bacterium RIFOXYC2_FULL_46_14</name>
    <dbReference type="NCBI Taxonomy" id="1802587"/>
    <lineage>
        <taxon>Bacteria</taxon>
        <taxon>Bacillati</taxon>
        <taxon>Saganbacteria</taxon>
    </lineage>
</organism>
<name>A0A1F4U5C7_UNCSA</name>
<gene>
    <name evidence="2" type="ORF">A2438_08040</name>
</gene>
<evidence type="ECO:0000313" key="2">
    <source>
        <dbReference type="EMBL" id="OGC39493.1"/>
    </source>
</evidence>
<dbReference type="EMBL" id="MEUJ01000008">
    <property type="protein sequence ID" value="OGC39493.1"/>
    <property type="molecule type" value="Genomic_DNA"/>
</dbReference>
<dbReference type="Gene3D" id="3.30.565.60">
    <property type="match status" value="1"/>
</dbReference>
<dbReference type="PANTHER" id="PTHR30595:SF6">
    <property type="entry name" value="SCHLAFEN ALBA-2 DOMAIN-CONTAINING PROTEIN"/>
    <property type="match status" value="1"/>
</dbReference>
<proteinExistence type="predicted"/>
<dbReference type="Proteomes" id="UP000179242">
    <property type="component" value="Unassembled WGS sequence"/>
</dbReference>
<dbReference type="Pfam" id="PF04326">
    <property type="entry name" value="SLFN_AlbA_2"/>
    <property type="match status" value="1"/>
</dbReference>
<dbReference type="InterPro" id="IPR038475">
    <property type="entry name" value="RecG_C_sf"/>
</dbReference>
<dbReference type="InterPro" id="IPR007421">
    <property type="entry name" value="Schlafen_AlbA_2_dom"/>
</dbReference>
<dbReference type="InterPro" id="IPR038461">
    <property type="entry name" value="Schlafen_AlbA_2_dom_sf"/>
</dbReference>
<sequence>MNIRESEKLELKSSFAEWKEIIETLGAFANKNGGKIIIGLNDNGDLSGLVIGKGTLEDIINKIKNHSDPVLYPSVNLKTFGPGEIVEIEIKESDNKPVFVLGRGYIRIGKTNQKLSQAEIRDMIKKYSIPDFDQHSFKYPLKQLELDDKIIARMPAGYIKRIGLTKKNKITNAGYLCFVKQNRLMPNAVIKAARFKGNNMVKFIDMKDFDVNILRGVDDAIDFIKRHIDMEVVIRGKSRREEIWDYSITSLREAITNAVVHRDYADSGNVQIRIFDNRLEIWSPGLLPKELNVTNLLQESRSIPKNRIIAQVFHDAEMMEGWGTGFQRIVEGCKKNGNRVPLFQEKTGAFVVIFLKRIKGEGVNGGASEGVNGGASEGVNLLFKHIKSHPGQRSAQISRSLAKPKRTIERWLSDLKKENKIEFQGSSKTGGYFSSGGE</sequence>
<protein>
    <recommendedName>
        <fullName evidence="1">Schlafen AlbA-2 domain-containing protein</fullName>
    </recommendedName>
</protein>
<evidence type="ECO:0000313" key="3">
    <source>
        <dbReference type="Proteomes" id="UP000179242"/>
    </source>
</evidence>
<evidence type="ECO:0000259" key="1">
    <source>
        <dbReference type="Pfam" id="PF04326"/>
    </source>
</evidence>
<dbReference type="AlphaFoldDB" id="A0A1F4U5C7"/>
<feature type="domain" description="Schlafen AlbA-2" evidence="1">
    <location>
        <begin position="5"/>
        <end position="115"/>
    </location>
</feature>
<dbReference type="PANTHER" id="PTHR30595">
    <property type="entry name" value="GLPR-RELATED TRANSCRIPTIONAL REPRESSOR"/>
    <property type="match status" value="1"/>
</dbReference>